<name>A0ABV2L3N0_9HYPH</name>
<keyword evidence="1" id="KW-0812">Transmembrane</keyword>
<keyword evidence="1" id="KW-0472">Membrane</keyword>
<dbReference type="EMBL" id="JBEPMM010000004">
    <property type="protein sequence ID" value="MET3692439.1"/>
    <property type="molecule type" value="Genomic_DNA"/>
</dbReference>
<evidence type="ECO:0000313" key="2">
    <source>
        <dbReference type="EMBL" id="MET3692439.1"/>
    </source>
</evidence>
<gene>
    <name evidence="2" type="ORF">ABID43_001975</name>
</gene>
<feature type="transmembrane region" description="Helical" evidence="1">
    <location>
        <begin position="197"/>
        <end position="216"/>
    </location>
</feature>
<dbReference type="Proteomes" id="UP001549145">
    <property type="component" value="Unassembled WGS sequence"/>
</dbReference>
<feature type="transmembrane region" description="Helical" evidence="1">
    <location>
        <begin position="164"/>
        <end position="185"/>
    </location>
</feature>
<dbReference type="RefSeq" id="WP_238278761.1">
    <property type="nucleotide sequence ID" value="NZ_BPQL01000043.1"/>
</dbReference>
<comment type="caution">
    <text evidence="2">The sequence shown here is derived from an EMBL/GenBank/DDBJ whole genome shotgun (WGS) entry which is preliminary data.</text>
</comment>
<protein>
    <submittedName>
        <fullName evidence="2">Uncharacterized protein</fullName>
    </submittedName>
</protein>
<sequence>MPAAVIPLAAAILAVALAFATGFDQRWTLPPELDARFYGFFLDRYPLFAIAIVYGVACLGLRIVRPGPAGWPRRLVGGAVALALFLAVCLYPTFGGVTLRLAFASGGTAFLTQQAMPAAYALGSALAALVFAAALGVGALLIGNRTAQRPRRWLRALGEALVRTLALWFALAVLGLAHAAGFGIWPRRSMTAGDALLALALAGIAFLPHLACTGLTTRRDRSRRFHAAA</sequence>
<feature type="transmembrane region" description="Helical" evidence="1">
    <location>
        <begin position="119"/>
        <end position="143"/>
    </location>
</feature>
<keyword evidence="3" id="KW-1185">Reference proteome</keyword>
<feature type="transmembrane region" description="Helical" evidence="1">
    <location>
        <begin position="44"/>
        <end position="64"/>
    </location>
</feature>
<feature type="transmembrane region" description="Helical" evidence="1">
    <location>
        <begin position="76"/>
        <end position="99"/>
    </location>
</feature>
<reference evidence="2 3" key="1">
    <citation type="submission" date="2024-06" db="EMBL/GenBank/DDBJ databases">
        <title>Genomic Encyclopedia of Type Strains, Phase IV (KMG-IV): sequencing the most valuable type-strain genomes for metagenomic binning, comparative biology and taxonomic classification.</title>
        <authorList>
            <person name="Goeker M."/>
        </authorList>
    </citation>
    <scope>NUCLEOTIDE SEQUENCE [LARGE SCALE GENOMIC DNA]</scope>
    <source>
        <strain evidence="2 3">DSM 21331</strain>
    </source>
</reference>
<accession>A0ABV2L3N0</accession>
<evidence type="ECO:0000256" key="1">
    <source>
        <dbReference type="SAM" id="Phobius"/>
    </source>
</evidence>
<proteinExistence type="predicted"/>
<evidence type="ECO:0000313" key="3">
    <source>
        <dbReference type="Proteomes" id="UP001549145"/>
    </source>
</evidence>
<keyword evidence="1" id="KW-1133">Transmembrane helix</keyword>
<organism evidence="2 3">
    <name type="scientific">Methylobacterium goesingense</name>
    <dbReference type="NCBI Taxonomy" id="243690"/>
    <lineage>
        <taxon>Bacteria</taxon>
        <taxon>Pseudomonadati</taxon>
        <taxon>Pseudomonadota</taxon>
        <taxon>Alphaproteobacteria</taxon>
        <taxon>Hyphomicrobiales</taxon>
        <taxon>Methylobacteriaceae</taxon>
        <taxon>Methylobacterium</taxon>
    </lineage>
</organism>